<keyword evidence="4 10" id="KW-0699">rRNA-binding</keyword>
<evidence type="ECO:0000256" key="2">
    <source>
        <dbReference type="ARBA" id="ARBA00022517"/>
    </source>
</evidence>
<feature type="binding site" evidence="10">
    <location>
        <position position="296"/>
    </location>
    <ligand>
        <name>Zn(2+)</name>
        <dbReference type="ChEBI" id="CHEBI:29105"/>
    </ligand>
</feature>
<keyword evidence="15" id="KW-1185">Reference proteome</keyword>
<dbReference type="Pfam" id="PF03193">
    <property type="entry name" value="RsgA_GTPase"/>
    <property type="match status" value="1"/>
</dbReference>
<keyword evidence="3 10" id="KW-0479">Metal-binding</keyword>
<dbReference type="NCBIfam" id="TIGR00157">
    <property type="entry name" value="ribosome small subunit-dependent GTPase A"/>
    <property type="match status" value="1"/>
</dbReference>
<dbReference type="GO" id="GO:0046872">
    <property type="term" value="F:metal ion binding"/>
    <property type="evidence" value="ECO:0007669"/>
    <property type="project" value="UniProtKB-KW"/>
</dbReference>
<keyword evidence="2 10" id="KW-0690">Ribosome biogenesis</keyword>
<dbReference type="PANTHER" id="PTHR32120">
    <property type="entry name" value="SMALL RIBOSOMAL SUBUNIT BIOGENESIS GTPASE RSGA"/>
    <property type="match status" value="1"/>
</dbReference>
<evidence type="ECO:0000256" key="8">
    <source>
        <dbReference type="ARBA" id="ARBA00022884"/>
    </source>
</evidence>
<dbReference type="InterPro" id="IPR030378">
    <property type="entry name" value="G_CP_dom"/>
</dbReference>
<comment type="subunit">
    <text evidence="10">Monomer. Associates with 30S ribosomal subunit, binds 16S rRNA.</text>
</comment>
<name>A0A058ZQ33_9RHOB</name>
<comment type="function">
    <text evidence="10">One of several proteins that assist in the late maturation steps of the functional core of the 30S ribosomal subunit. Helps release RbfA from mature subunits. May play a role in the assembly of ribosomal proteins into the subunit. Circularly permuted GTPase that catalyzes slow GTP hydrolysis, GTPase activity is stimulated by the 30S ribosomal subunit.</text>
</comment>
<dbReference type="InterPro" id="IPR027417">
    <property type="entry name" value="P-loop_NTPase"/>
</dbReference>
<feature type="domain" description="CP-type G" evidence="13">
    <location>
        <begin position="105"/>
        <end position="260"/>
    </location>
</feature>
<keyword evidence="9 10" id="KW-0342">GTP-binding</keyword>
<feature type="binding site" evidence="10">
    <location>
        <begin position="150"/>
        <end position="153"/>
    </location>
    <ligand>
        <name>GTP</name>
        <dbReference type="ChEBI" id="CHEBI:37565"/>
    </ligand>
</feature>
<feature type="binding site" evidence="10">
    <location>
        <position position="290"/>
    </location>
    <ligand>
        <name>Zn(2+)</name>
        <dbReference type="ChEBI" id="CHEBI:29105"/>
    </ligand>
</feature>
<dbReference type="PANTHER" id="PTHR32120:SF10">
    <property type="entry name" value="SMALL RIBOSOMAL SUBUNIT BIOGENESIS GTPASE RSGA"/>
    <property type="match status" value="1"/>
</dbReference>
<evidence type="ECO:0000256" key="11">
    <source>
        <dbReference type="SAM" id="MobiDB-lite"/>
    </source>
</evidence>
<dbReference type="InterPro" id="IPR010914">
    <property type="entry name" value="RsgA_GTPase_dom"/>
</dbReference>
<comment type="subcellular location">
    <subcellularLocation>
        <location evidence="10">Cytoplasm</location>
    </subcellularLocation>
</comment>
<dbReference type="PROSITE" id="PS50936">
    <property type="entry name" value="ENGC_GTPASE"/>
    <property type="match status" value="1"/>
</dbReference>
<feature type="domain" description="EngC GTPase" evidence="12">
    <location>
        <begin position="111"/>
        <end position="258"/>
    </location>
</feature>
<reference evidence="14 15" key="1">
    <citation type="submission" date="2013-04" db="EMBL/GenBank/DDBJ databases">
        <title>Shimia sp. 22II-S11-Z10 Genome Sequencing.</title>
        <authorList>
            <person name="Lai Q."/>
            <person name="Li G."/>
            <person name="Shao Z."/>
        </authorList>
    </citation>
    <scope>NUCLEOTIDE SEQUENCE [LARGE SCALE GENOMIC DNA]</scope>
    <source>
        <strain evidence="15">22II-S11-Z10</strain>
    </source>
</reference>
<dbReference type="GO" id="GO:0005525">
    <property type="term" value="F:GTP binding"/>
    <property type="evidence" value="ECO:0007669"/>
    <property type="project" value="UniProtKB-UniRule"/>
</dbReference>
<dbReference type="GO" id="GO:0042274">
    <property type="term" value="P:ribosomal small subunit biogenesis"/>
    <property type="evidence" value="ECO:0007669"/>
    <property type="project" value="UniProtKB-UniRule"/>
</dbReference>
<dbReference type="GO" id="GO:0005737">
    <property type="term" value="C:cytoplasm"/>
    <property type="evidence" value="ECO:0007669"/>
    <property type="project" value="UniProtKB-SubCell"/>
</dbReference>
<dbReference type="EMBL" id="AQQY01000001">
    <property type="protein sequence ID" value="KCV83252.1"/>
    <property type="molecule type" value="Genomic_DNA"/>
</dbReference>
<dbReference type="PROSITE" id="PS51721">
    <property type="entry name" value="G_CP"/>
    <property type="match status" value="1"/>
</dbReference>
<dbReference type="GO" id="GO:0003924">
    <property type="term" value="F:GTPase activity"/>
    <property type="evidence" value="ECO:0007669"/>
    <property type="project" value="UniProtKB-UniRule"/>
</dbReference>
<dbReference type="AlphaFoldDB" id="A0A058ZQ33"/>
<evidence type="ECO:0000256" key="10">
    <source>
        <dbReference type="HAMAP-Rule" id="MF_01820"/>
    </source>
</evidence>
<evidence type="ECO:0000256" key="6">
    <source>
        <dbReference type="ARBA" id="ARBA00022801"/>
    </source>
</evidence>
<dbReference type="STRING" id="1461693.ATO10_00785"/>
<protein>
    <recommendedName>
        <fullName evidence="10">Small ribosomal subunit biogenesis GTPase RsgA</fullName>
        <ecNumber evidence="10">3.6.1.-</ecNumber>
    </recommendedName>
</protein>
<dbReference type="EC" id="3.6.1.-" evidence="10"/>
<accession>A0A058ZQ33</accession>
<feature type="binding site" evidence="10">
    <location>
        <position position="283"/>
    </location>
    <ligand>
        <name>Zn(2+)</name>
        <dbReference type="ChEBI" id="CHEBI:29105"/>
    </ligand>
</feature>
<dbReference type="InterPro" id="IPR004881">
    <property type="entry name" value="Ribosome_biogen_GTPase_RsgA"/>
</dbReference>
<evidence type="ECO:0000313" key="15">
    <source>
        <dbReference type="Proteomes" id="UP000024836"/>
    </source>
</evidence>
<feature type="binding site" evidence="10">
    <location>
        <position position="288"/>
    </location>
    <ligand>
        <name>Zn(2+)</name>
        <dbReference type="ChEBI" id="CHEBI:29105"/>
    </ligand>
</feature>
<feature type="region of interest" description="Disordered" evidence="11">
    <location>
        <begin position="1"/>
        <end position="22"/>
    </location>
</feature>
<dbReference type="SUPFAM" id="SSF52540">
    <property type="entry name" value="P-loop containing nucleoside triphosphate hydrolases"/>
    <property type="match status" value="1"/>
</dbReference>
<dbReference type="eggNOG" id="COG1162">
    <property type="taxonomic scope" value="Bacteria"/>
</dbReference>
<keyword evidence="5 10" id="KW-0547">Nucleotide-binding</keyword>
<dbReference type="OrthoDB" id="9809485at2"/>
<dbReference type="Proteomes" id="UP000024836">
    <property type="component" value="Unassembled WGS sequence"/>
</dbReference>
<dbReference type="GO" id="GO:0019843">
    <property type="term" value="F:rRNA binding"/>
    <property type="evidence" value="ECO:0007669"/>
    <property type="project" value="UniProtKB-KW"/>
</dbReference>
<feature type="binding site" evidence="10">
    <location>
        <begin position="202"/>
        <end position="210"/>
    </location>
    <ligand>
        <name>GTP</name>
        <dbReference type="ChEBI" id="CHEBI:37565"/>
    </ligand>
</feature>
<dbReference type="Gene3D" id="3.40.50.300">
    <property type="entry name" value="P-loop containing nucleotide triphosphate hydrolases"/>
    <property type="match status" value="1"/>
</dbReference>
<evidence type="ECO:0000256" key="3">
    <source>
        <dbReference type="ARBA" id="ARBA00022723"/>
    </source>
</evidence>
<gene>
    <name evidence="10" type="primary">rsgA</name>
    <name evidence="14" type="ORF">ATO10_00785</name>
</gene>
<sequence>MTRRTIPDFLNKPAPEPPATRLADMGLKPHFTRQLADYPGHIPARVTAVHRSSLSLITADGPTTCIPLEGMTVGDWLVLDPDTHQPSLLERLSLFKRRAPGHDRREQLIAANVDTLFIVSSCNQDFNLARLERYLALAYEAEVTPVIVLTKSDQAADPDGYRDQVLDMQPGVLVEVLNAKDADDITRLRPWCGRGETVALVGSSGVGKSTIANSLRGDATMKTGDIREDDAKGRHTTSHREMLPLEGGGWLIDTPGMRELQMSDVAAGIDEVFADLAELAQSCKFRNCAHESEPGCAVKAAVEAGQIDQSRVDRWQKLRSEDAFNAKALHQRRADDRAFGKMVKGAMKHKKKR</sequence>
<comment type="caution">
    <text evidence="14">The sequence shown here is derived from an EMBL/GenBank/DDBJ whole genome shotgun (WGS) entry which is preliminary data.</text>
</comment>
<organism evidence="14 15">
    <name type="scientific">Actibacterium atlanticum</name>
    <dbReference type="NCBI Taxonomy" id="1461693"/>
    <lineage>
        <taxon>Bacteria</taxon>
        <taxon>Pseudomonadati</taxon>
        <taxon>Pseudomonadota</taxon>
        <taxon>Alphaproteobacteria</taxon>
        <taxon>Rhodobacterales</taxon>
        <taxon>Roseobacteraceae</taxon>
        <taxon>Actibacterium</taxon>
    </lineage>
</organism>
<comment type="cofactor">
    <cofactor evidence="10">
        <name>Zn(2+)</name>
        <dbReference type="ChEBI" id="CHEBI:29105"/>
    </cofactor>
    <text evidence="10">Binds 1 zinc ion per subunit.</text>
</comment>
<evidence type="ECO:0000259" key="12">
    <source>
        <dbReference type="PROSITE" id="PS50936"/>
    </source>
</evidence>
<evidence type="ECO:0000256" key="4">
    <source>
        <dbReference type="ARBA" id="ARBA00022730"/>
    </source>
</evidence>
<keyword evidence="8 10" id="KW-0694">RNA-binding</keyword>
<dbReference type="Gene3D" id="1.10.40.50">
    <property type="entry name" value="Probable gtpase engc, domain 3"/>
    <property type="match status" value="1"/>
</dbReference>
<evidence type="ECO:0000256" key="1">
    <source>
        <dbReference type="ARBA" id="ARBA00022490"/>
    </source>
</evidence>
<dbReference type="RefSeq" id="WP_035246820.1">
    <property type="nucleotide sequence ID" value="NZ_AQQY01000001.1"/>
</dbReference>
<evidence type="ECO:0000313" key="14">
    <source>
        <dbReference type="EMBL" id="KCV83252.1"/>
    </source>
</evidence>
<dbReference type="HAMAP" id="MF_01820">
    <property type="entry name" value="GTPase_RsgA"/>
    <property type="match status" value="1"/>
</dbReference>
<evidence type="ECO:0000256" key="9">
    <source>
        <dbReference type="ARBA" id="ARBA00023134"/>
    </source>
</evidence>
<keyword evidence="7 10" id="KW-0862">Zinc</keyword>
<keyword evidence="6 10" id="KW-0378">Hydrolase</keyword>
<dbReference type="PATRIC" id="fig|1461693.3.peg.165"/>
<dbReference type="CDD" id="cd01854">
    <property type="entry name" value="YjeQ_EngC"/>
    <property type="match status" value="1"/>
</dbReference>
<comment type="similarity">
    <text evidence="10">Belongs to the TRAFAC class YlqF/YawG GTPase family. RsgA subfamily.</text>
</comment>
<keyword evidence="1 10" id="KW-0963">Cytoplasm</keyword>
<evidence type="ECO:0000256" key="5">
    <source>
        <dbReference type="ARBA" id="ARBA00022741"/>
    </source>
</evidence>
<evidence type="ECO:0000259" key="13">
    <source>
        <dbReference type="PROSITE" id="PS51721"/>
    </source>
</evidence>
<proteinExistence type="inferred from homology"/>
<evidence type="ECO:0000256" key="7">
    <source>
        <dbReference type="ARBA" id="ARBA00022833"/>
    </source>
</evidence>